<evidence type="ECO:0000256" key="1">
    <source>
        <dbReference type="SAM" id="SignalP"/>
    </source>
</evidence>
<dbReference type="Proteomes" id="UP001205910">
    <property type="component" value="Unassembled WGS sequence"/>
</dbReference>
<dbReference type="Pfam" id="PF03752">
    <property type="entry name" value="ALF"/>
    <property type="match status" value="1"/>
</dbReference>
<dbReference type="AlphaFoldDB" id="A0ABD0BEG8"/>
<evidence type="ECO:0000313" key="2">
    <source>
        <dbReference type="EMBL" id="GJJ42185.1"/>
    </source>
</evidence>
<feature type="chain" id="PRO_5044797146" description="Methyl-accepting transducer domain-containing protein" evidence="1">
    <location>
        <begin position="31"/>
        <end position="727"/>
    </location>
</feature>
<comment type="caution">
    <text evidence="2">The sequence shown here is derived from an EMBL/GenBank/DDBJ whole genome shotgun (WGS) entry which is preliminary data.</text>
</comment>
<dbReference type="RefSeq" id="WP_014835814.1">
    <property type="nucleotide sequence ID" value="NZ_AP019662.1"/>
</dbReference>
<organism evidence="2 3">
    <name type="scientific">Corynebacterium ulcerans</name>
    <dbReference type="NCBI Taxonomy" id="65058"/>
    <lineage>
        <taxon>Bacteria</taxon>
        <taxon>Bacillati</taxon>
        <taxon>Actinomycetota</taxon>
        <taxon>Actinomycetes</taxon>
        <taxon>Mycobacteriales</taxon>
        <taxon>Corynebacteriaceae</taxon>
        <taxon>Corynebacterium</taxon>
    </lineage>
</organism>
<evidence type="ECO:0000313" key="3">
    <source>
        <dbReference type="Proteomes" id="UP001205910"/>
    </source>
</evidence>
<dbReference type="InterPro" id="IPR005506">
    <property type="entry name" value="DUF312_ALF"/>
</dbReference>
<keyword evidence="1" id="KW-0732">Signal</keyword>
<sequence length="727" mass="77552">MLPLPKLYRQGLRTLIVFVLFSVTASQFHAVSAVEEVDKYSARAAMVDAAVSGGPAQRAVALSALRKGDQEIKEAANQELASAELSDLRYSLSIIAQVGGSLTGQRAHELITNNDRLAMTDFIMGGWQKTQESDDRKEVEKLAQGDSDSVVTSRAKEVLPGNGESLASFLADELPVAQKHDKRRRLYELASSGLPAVSEGAASAIETDDTEVFDQFLEYGQYIAVAKDSEVASVEQLSAIVEQQTIDAQRSFEAAAEQSEIAKRHAQWAADATERARIESEAAREAFGRAETGAQEAGRLAGLAGIAADEAVAAADQAHHAMMLTAEAMSRAASAAAQARMAASNADKFASLAGRDAHFADLAREAAQGAANAQKEVQKSEQAFALAWEIRGHADEASRAATSAAENAKRAAAEADRAANAAGDSSVSAGQARANAAVARAAAARAEAAAARVTGIVVELRTKVEEVRIAVREASDHAKNSAEAAEEAAIHAGLADEAATKSEKFAEEAEQSAKAAEAASQLAKTISDLTRSAIESKRDQEKAQRIELAVARAKVEDKDKQVKAAEEDERIRFEKEKSWALNINSVSNEDLPRIQNFAVDALRFGTPTLAGAAAQVLRVGDDQVLREFVLTGVAQAQEDDQRALAQLWWEQAPVGSELKEEAERVADSSREDVEQFVNVDLLKLREGRLRENVQFLGNAGGTEVRNQADAALESNDPVQLAEFLEGT</sequence>
<reference evidence="2 3" key="1">
    <citation type="submission" date="2021-11" db="EMBL/GenBank/DDBJ databases">
        <title>Whole genome sequences of diphtheriae toxin producing Corynebacterium ulcerans isolates from cats in Osaka, Japan.</title>
        <authorList>
            <person name="Umeda K."/>
            <person name="Hirai Y."/>
        </authorList>
    </citation>
    <scope>NUCLEOTIDE SEQUENCE [LARGE SCALE GENOMIC DNA]</scope>
    <source>
        <strain evidence="2 3">12109B-1</strain>
    </source>
</reference>
<proteinExistence type="predicted"/>
<feature type="signal peptide" evidence="1">
    <location>
        <begin position="1"/>
        <end position="30"/>
    </location>
</feature>
<name>A0ABD0BEG8_CORUL</name>
<dbReference type="EMBL" id="BQFK01000001">
    <property type="protein sequence ID" value="GJJ42185.1"/>
    <property type="molecule type" value="Genomic_DNA"/>
</dbReference>
<gene>
    <name evidence="2" type="ORF">CULCOIPH005_03740</name>
</gene>
<protein>
    <recommendedName>
        <fullName evidence="4">Methyl-accepting transducer domain-containing protein</fullName>
    </recommendedName>
</protein>
<evidence type="ECO:0008006" key="4">
    <source>
        <dbReference type="Google" id="ProtNLM"/>
    </source>
</evidence>
<accession>A0ABD0BEG8</accession>